<keyword evidence="7" id="KW-0998">Cell outer membrane</keyword>
<keyword evidence="6" id="KW-0472">Membrane</keyword>
<dbReference type="InterPro" id="IPR003423">
    <property type="entry name" value="OMP_efflux"/>
</dbReference>
<evidence type="ECO:0000256" key="5">
    <source>
        <dbReference type="ARBA" id="ARBA00022692"/>
    </source>
</evidence>
<dbReference type="Proteomes" id="UP000593892">
    <property type="component" value="Chromosome"/>
</dbReference>
<evidence type="ECO:0000313" key="10">
    <source>
        <dbReference type="Proteomes" id="UP000593892"/>
    </source>
</evidence>
<dbReference type="KEGG" id="pfer:IRI77_21600"/>
<evidence type="ECO:0000256" key="8">
    <source>
        <dbReference type="SAM" id="SignalP"/>
    </source>
</evidence>
<gene>
    <name evidence="9" type="ORF">IRI77_21600</name>
</gene>
<reference evidence="9 10" key="1">
    <citation type="submission" date="2020-10" db="EMBL/GenBank/DDBJ databases">
        <title>Complete genome sequence of Paludibaculum fermentans P105T, a facultatively anaerobic acidobacterium capable of dissimilatory Fe(III) reduction.</title>
        <authorList>
            <person name="Dedysh S.N."/>
            <person name="Beletsky A.V."/>
            <person name="Kulichevskaya I.S."/>
            <person name="Mardanov A.V."/>
            <person name="Ravin N.V."/>
        </authorList>
    </citation>
    <scope>NUCLEOTIDE SEQUENCE [LARGE SCALE GENOMIC DNA]</scope>
    <source>
        <strain evidence="9 10">P105</strain>
    </source>
</reference>
<evidence type="ECO:0000256" key="3">
    <source>
        <dbReference type="ARBA" id="ARBA00022448"/>
    </source>
</evidence>
<accession>A0A7S7NYG8</accession>
<dbReference type="InterPro" id="IPR051906">
    <property type="entry name" value="TolC-like"/>
</dbReference>
<keyword evidence="10" id="KW-1185">Reference proteome</keyword>
<comment type="subcellular location">
    <subcellularLocation>
        <location evidence="1">Cell outer membrane</location>
    </subcellularLocation>
</comment>
<evidence type="ECO:0000256" key="1">
    <source>
        <dbReference type="ARBA" id="ARBA00004442"/>
    </source>
</evidence>
<dbReference type="EMBL" id="CP063849">
    <property type="protein sequence ID" value="QOY92097.1"/>
    <property type="molecule type" value="Genomic_DNA"/>
</dbReference>
<protein>
    <submittedName>
        <fullName evidence="9">TolC family protein</fullName>
    </submittedName>
</protein>
<evidence type="ECO:0000256" key="6">
    <source>
        <dbReference type="ARBA" id="ARBA00023136"/>
    </source>
</evidence>
<dbReference type="AlphaFoldDB" id="A0A7S7NYG8"/>
<sequence>MTAPPQFVLQITAGLLLTAGAALPQQIAAAQPLTMQQAMEAVLRNYPSIRVSQEQVNAATAGIALARTAYLPRVDAIAQVNRATRNNVFGAVLPQSTLPSISGPVIGSNNLGSVWGSAVGASVSWEPFDFGLRGANVAVASATRAQSEAALKRAQFDLLVTAADAYLTVVAAQETVRAAQAGVERAGTVLQIISAQVRAELRPGADQSRAEAEQAAARTQLIQAQQALDVARANLAQFTGGEPATTPLPGGSLLKLPPEADVPAMTISSNPAVAEQRAAVEQAHAQLRALERSYFPRFYLQGAAYARGTGAEIDGTRLGGANGLAPNVQNYAVGFSVTFPVLDLPAIRAREAAQSAVIRSQAAKSEQLAAELRAQWNRAVATINGARRIAANTPVQLTSARAAVQQATARYQSGLGNITEVADAQRLLTQTEIDDSLARLGVWRGLLAIAAVGGDLQPFLAEASK</sequence>
<organism evidence="9 10">
    <name type="scientific">Paludibaculum fermentans</name>
    <dbReference type="NCBI Taxonomy" id="1473598"/>
    <lineage>
        <taxon>Bacteria</taxon>
        <taxon>Pseudomonadati</taxon>
        <taxon>Acidobacteriota</taxon>
        <taxon>Terriglobia</taxon>
        <taxon>Bryobacterales</taxon>
        <taxon>Bryobacteraceae</taxon>
        <taxon>Paludibaculum</taxon>
    </lineage>
</organism>
<dbReference type="GO" id="GO:0015562">
    <property type="term" value="F:efflux transmembrane transporter activity"/>
    <property type="evidence" value="ECO:0007669"/>
    <property type="project" value="InterPro"/>
</dbReference>
<evidence type="ECO:0000256" key="4">
    <source>
        <dbReference type="ARBA" id="ARBA00022452"/>
    </source>
</evidence>
<dbReference type="PANTHER" id="PTHR30026">
    <property type="entry name" value="OUTER MEMBRANE PROTEIN TOLC"/>
    <property type="match status" value="1"/>
</dbReference>
<dbReference type="GO" id="GO:1990281">
    <property type="term" value="C:efflux pump complex"/>
    <property type="evidence" value="ECO:0007669"/>
    <property type="project" value="TreeGrafter"/>
</dbReference>
<evidence type="ECO:0000256" key="7">
    <source>
        <dbReference type="ARBA" id="ARBA00023237"/>
    </source>
</evidence>
<feature type="signal peptide" evidence="8">
    <location>
        <begin position="1"/>
        <end position="24"/>
    </location>
</feature>
<keyword evidence="5" id="KW-0812">Transmembrane</keyword>
<feature type="chain" id="PRO_5032719321" evidence="8">
    <location>
        <begin position="25"/>
        <end position="465"/>
    </location>
</feature>
<proteinExistence type="inferred from homology"/>
<evidence type="ECO:0000256" key="2">
    <source>
        <dbReference type="ARBA" id="ARBA00007613"/>
    </source>
</evidence>
<dbReference type="GO" id="GO:0015288">
    <property type="term" value="F:porin activity"/>
    <property type="evidence" value="ECO:0007669"/>
    <property type="project" value="TreeGrafter"/>
</dbReference>
<dbReference type="Pfam" id="PF02321">
    <property type="entry name" value="OEP"/>
    <property type="match status" value="2"/>
</dbReference>
<keyword evidence="4" id="KW-1134">Transmembrane beta strand</keyword>
<dbReference type="RefSeq" id="WP_194453751.1">
    <property type="nucleotide sequence ID" value="NZ_CP063849.1"/>
</dbReference>
<dbReference type="GO" id="GO:0009279">
    <property type="term" value="C:cell outer membrane"/>
    <property type="evidence" value="ECO:0007669"/>
    <property type="project" value="UniProtKB-SubCell"/>
</dbReference>
<keyword evidence="3" id="KW-0813">Transport</keyword>
<comment type="similarity">
    <text evidence="2">Belongs to the outer membrane factor (OMF) (TC 1.B.17) family.</text>
</comment>
<dbReference type="Gene3D" id="1.20.1600.10">
    <property type="entry name" value="Outer membrane efflux proteins (OEP)"/>
    <property type="match status" value="1"/>
</dbReference>
<keyword evidence="8" id="KW-0732">Signal</keyword>
<dbReference type="PANTHER" id="PTHR30026:SF20">
    <property type="entry name" value="OUTER MEMBRANE PROTEIN TOLC"/>
    <property type="match status" value="1"/>
</dbReference>
<name>A0A7S7NYG8_PALFE</name>
<evidence type="ECO:0000313" key="9">
    <source>
        <dbReference type="EMBL" id="QOY92097.1"/>
    </source>
</evidence>
<dbReference type="SUPFAM" id="SSF56954">
    <property type="entry name" value="Outer membrane efflux proteins (OEP)"/>
    <property type="match status" value="1"/>
</dbReference>